<dbReference type="InterPro" id="IPR045039">
    <property type="entry name" value="NSI-like"/>
</dbReference>
<dbReference type="Gene3D" id="3.40.630.30">
    <property type="match status" value="1"/>
</dbReference>
<evidence type="ECO:0000256" key="1">
    <source>
        <dbReference type="ARBA" id="ARBA00022679"/>
    </source>
</evidence>
<evidence type="ECO:0000313" key="7">
    <source>
        <dbReference type="Proteomes" id="UP000198806"/>
    </source>
</evidence>
<dbReference type="InterPro" id="IPR000086">
    <property type="entry name" value="NUDIX_hydrolase_dom"/>
</dbReference>
<feature type="domain" description="Nudix hydrolase" evidence="5">
    <location>
        <begin position="1"/>
        <end position="136"/>
    </location>
</feature>
<dbReference type="InterPro" id="IPR014078">
    <property type="entry name" value="Nudix_YtkD"/>
</dbReference>
<dbReference type="PROSITE" id="PS51186">
    <property type="entry name" value="GNAT"/>
    <property type="match status" value="1"/>
</dbReference>
<dbReference type="InterPro" id="IPR020084">
    <property type="entry name" value="NUDIX_hydrolase_CS"/>
</dbReference>
<dbReference type="InterPro" id="IPR015797">
    <property type="entry name" value="NUDIX_hydrolase-like_dom_sf"/>
</dbReference>
<gene>
    <name evidence="6" type="ORF">SAMN04489757_10751</name>
</gene>
<dbReference type="PANTHER" id="PTHR43626:SF4">
    <property type="entry name" value="GCN5-RELATED N-ACETYLTRANSFERASE 2, CHLOROPLASTIC"/>
    <property type="match status" value="1"/>
</dbReference>
<dbReference type="PROSITE" id="PS00893">
    <property type="entry name" value="NUDIX_BOX"/>
    <property type="match status" value="1"/>
</dbReference>
<dbReference type="Proteomes" id="UP000198806">
    <property type="component" value="Unassembled WGS sequence"/>
</dbReference>
<dbReference type="EMBL" id="FOWD01000007">
    <property type="protein sequence ID" value="SFO03951.1"/>
    <property type="molecule type" value="Genomic_DNA"/>
</dbReference>
<dbReference type="CDD" id="cd04301">
    <property type="entry name" value="NAT_SF"/>
    <property type="match status" value="1"/>
</dbReference>
<dbReference type="STRING" id="1527.SAMN04489757_10751"/>
<proteinExistence type="predicted"/>
<dbReference type="GO" id="GO:0008080">
    <property type="term" value="F:N-acetyltransferase activity"/>
    <property type="evidence" value="ECO:0007669"/>
    <property type="project" value="InterPro"/>
</dbReference>
<dbReference type="Pfam" id="PF13673">
    <property type="entry name" value="Acetyltransf_10"/>
    <property type="match status" value="1"/>
</dbReference>
<keyword evidence="2" id="KW-0378">Hydrolase</keyword>
<protein>
    <submittedName>
        <fullName evidence="6">NUDIX domain-containing protein</fullName>
    </submittedName>
</protein>
<evidence type="ECO:0000313" key="6">
    <source>
        <dbReference type="EMBL" id="SFO03951.1"/>
    </source>
</evidence>
<evidence type="ECO:0000259" key="4">
    <source>
        <dbReference type="PROSITE" id="PS51186"/>
    </source>
</evidence>
<dbReference type="SUPFAM" id="SSF55729">
    <property type="entry name" value="Acyl-CoA N-acyltransferases (Nat)"/>
    <property type="match status" value="1"/>
</dbReference>
<feature type="domain" description="N-acetyltransferase" evidence="4">
    <location>
        <begin position="145"/>
        <end position="279"/>
    </location>
</feature>
<accession>A0A1I5DYM5</accession>
<keyword evidence="1" id="KW-0808">Transferase</keyword>
<evidence type="ECO:0000259" key="5">
    <source>
        <dbReference type="PROSITE" id="PS51462"/>
    </source>
</evidence>
<dbReference type="Gene3D" id="3.90.79.10">
    <property type="entry name" value="Nucleoside Triphosphate Pyrophosphohydrolase"/>
    <property type="match status" value="1"/>
</dbReference>
<dbReference type="AlphaFoldDB" id="A0A1I5DYM5"/>
<dbReference type="CDD" id="cd04665">
    <property type="entry name" value="NUDIX_RppH"/>
    <property type="match status" value="1"/>
</dbReference>
<dbReference type="PROSITE" id="PS51462">
    <property type="entry name" value="NUDIX"/>
    <property type="match status" value="1"/>
</dbReference>
<keyword evidence="7" id="KW-1185">Reference proteome</keyword>
<dbReference type="InterPro" id="IPR016181">
    <property type="entry name" value="Acyl_CoA_acyltransferase"/>
</dbReference>
<dbReference type="GO" id="GO:0016787">
    <property type="term" value="F:hydrolase activity"/>
    <property type="evidence" value="ECO:0007669"/>
    <property type="project" value="UniProtKB-KW"/>
</dbReference>
<dbReference type="SUPFAM" id="SSF55811">
    <property type="entry name" value="Nudix"/>
    <property type="match status" value="1"/>
</dbReference>
<dbReference type="InterPro" id="IPR000182">
    <property type="entry name" value="GNAT_dom"/>
</dbReference>
<dbReference type="Pfam" id="PF00293">
    <property type="entry name" value="NUDIX"/>
    <property type="match status" value="1"/>
</dbReference>
<dbReference type="PANTHER" id="PTHR43626">
    <property type="entry name" value="ACYL-COA N-ACYLTRANSFERASE"/>
    <property type="match status" value="1"/>
</dbReference>
<name>A0A1I5DYM5_9FIRM</name>
<sequence>MLNVNFYEHIDDTLLKFAVIVSKSNGKWVFCKHRERTTYECPGGHRELEEDIITTAKRELYEETGATTYTLEEVCVYSVSDGINESFGMLFYADITEFGQLPESEIERIELFDQLPDKLTYQDIHPILINKINSFLKVKGILNNIELKDNIIPDISDLIDLYNDVGWSNYTKNIDMLKLAYDNSLRIVSLWDVNKLIGIIRVVGDGYSIIYIQDLIILTEYQKQGLGSMLMNYVLNAYKDVYQKVLLTENQTSTVKFYESCGFVSNDKYNCVAFVQFKM</sequence>
<dbReference type="OrthoDB" id="9775804at2"/>
<dbReference type="RefSeq" id="WP_091685182.1">
    <property type="nucleotide sequence ID" value="NZ_BAABFM010000010.1"/>
</dbReference>
<organism evidence="6 7">
    <name type="scientific">Anaerocolumna aminovalerica</name>
    <dbReference type="NCBI Taxonomy" id="1527"/>
    <lineage>
        <taxon>Bacteria</taxon>
        <taxon>Bacillati</taxon>
        <taxon>Bacillota</taxon>
        <taxon>Clostridia</taxon>
        <taxon>Lachnospirales</taxon>
        <taxon>Lachnospiraceae</taxon>
        <taxon>Anaerocolumna</taxon>
    </lineage>
</organism>
<evidence type="ECO:0000256" key="2">
    <source>
        <dbReference type="ARBA" id="ARBA00022801"/>
    </source>
</evidence>
<evidence type="ECO:0000256" key="3">
    <source>
        <dbReference type="ARBA" id="ARBA00023315"/>
    </source>
</evidence>
<reference evidence="6 7" key="1">
    <citation type="submission" date="2016-10" db="EMBL/GenBank/DDBJ databases">
        <authorList>
            <person name="de Groot N.N."/>
        </authorList>
    </citation>
    <scope>NUCLEOTIDE SEQUENCE [LARGE SCALE GENOMIC DNA]</scope>
    <source>
        <strain evidence="6 7">DSM 1283</strain>
    </source>
</reference>
<dbReference type="GO" id="GO:0005737">
    <property type="term" value="C:cytoplasm"/>
    <property type="evidence" value="ECO:0007669"/>
    <property type="project" value="TreeGrafter"/>
</dbReference>
<keyword evidence="3" id="KW-0012">Acyltransferase</keyword>